<dbReference type="InterPro" id="IPR011990">
    <property type="entry name" value="TPR-like_helical_dom_sf"/>
</dbReference>
<dbReference type="AlphaFoldDB" id="A0A1I0QD91"/>
<organism evidence="2 3">
    <name type="scientific">Chitinophaga arvensicola</name>
    <dbReference type="NCBI Taxonomy" id="29529"/>
    <lineage>
        <taxon>Bacteria</taxon>
        <taxon>Pseudomonadati</taxon>
        <taxon>Bacteroidota</taxon>
        <taxon>Chitinophagia</taxon>
        <taxon>Chitinophagales</taxon>
        <taxon>Chitinophagaceae</taxon>
        <taxon>Chitinophaga</taxon>
    </lineage>
</organism>
<accession>A0A1I0QD91</accession>
<dbReference type="Proteomes" id="UP000199310">
    <property type="component" value="Unassembled WGS sequence"/>
</dbReference>
<reference evidence="3" key="1">
    <citation type="submission" date="2016-10" db="EMBL/GenBank/DDBJ databases">
        <authorList>
            <person name="Varghese N."/>
            <person name="Submissions S."/>
        </authorList>
    </citation>
    <scope>NUCLEOTIDE SEQUENCE [LARGE SCALE GENOMIC DNA]</scope>
    <source>
        <strain evidence="3">DSM 3695</strain>
    </source>
</reference>
<gene>
    <name evidence="2" type="ORF">SAMN04488122_1388</name>
</gene>
<dbReference type="EMBL" id="FOJG01000001">
    <property type="protein sequence ID" value="SEW24950.1"/>
    <property type="molecule type" value="Genomic_DNA"/>
</dbReference>
<dbReference type="SUPFAM" id="SSF48452">
    <property type="entry name" value="TPR-like"/>
    <property type="match status" value="1"/>
</dbReference>
<dbReference type="STRING" id="29529.SAMN04488122_1388"/>
<keyword evidence="1" id="KW-0732">Signal</keyword>
<proteinExistence type="predicted"/>
<sequence>MYKLKKMKKAYLYTLLLSASLFGGCKKDLSDRYYDKDKLTSGGGTDVVPGLFTQLVTNNKIFAQDYGEWYYLLNGGTSITGYAQIAQRYVSYRYAWFSDYNDLTTGNGFDDFPITGQSFFQSSYTRLKNYEELTNTVAARTGQDKLDADVYLKLASFVKCYQSAKLVDFFNSIPYSDAFQGAKGGAQYLFPKYDDPKTVYQSVIAEIGTLIDALPGAYSQMSASGQGIFKQQDLIFNGDVNKWVAFMNFTRLKLLVRIAGVEEAYAKPLIQAALAKPLPQTDQYWFYWYDIVPTGGGTWIRGVYENTFASFIPNIIMKRLNYGTPAYEEGIDDPRLPVLAMPTKYLDYRGVSANIEAQEALYNSGEKYYPYADNVVSSFAQNAKSTYNHATFHQNAKMPVYMSSLAELDLLLAEIALKGLGNTGKSAEEHIKDEVTHSIAFWYNINQLSSYAKTQLTPAQMALVYPARPSAAVVSAWGDVVKTKFTLAASQDDKMEILMQQKYLHLNLYQPYELWTELRRTRHPKLEPFTWHTSVWKPMPERVRYPTIELTNNPDNFKKVAPENNNTSPIFWVPAAAKGKVPYWDNYNYQ</sequence>
<dbReference type="Pfam" id="PF12771">
    <property type="entry name" value="SusD-like_2"/>
    <property type="match status" value="1"/>
</dbReference>
<dbReference type="InterPro" id="IPR041662">
    <property type="entry name" value="SusD-like_2"/>
</dbReference>
<evidence type="ECO:0000313" key="3">
    <source>
        <dbReference type="Proteomes" id="UP000199310"/>
    </source>
</evidence>
<name>A0A1I0QD91_9BACT</name>
<feature type="chain" id="PRO_5011600260" evidence="1">
    <location>
        <begin position="24"/>
        <end position="590"/>
    </location>
</feature>
<dbReference type="OrthoDB" id="9766256at2"/>
<feature type="signal peptide" evidence="1">
    <location>
        <begin position="1"/>
        <end position="23"/>
    </location>
</feature>
<evidence type="ECO:0000313" key="2">
    <source>
        <dbReference type="EMBL" id="SEW24950.1"/>
    </source>
</evidence>
<dbReference type="PROSITE" id="PS51257">
    <property type="entry name" value="PROKAR_LIPOPROTEIN"/>
    <property type="match status" value="1"/>
</dbReference>
<keyword evidence="3" id="KW-1185">Reference proteome</keyword>
<evidence type="ECO:0000256" key="1">
    <source>
        <dbReference type="SAM" id="SignalP"/>
    </source>
</evidence>
<protein>
    <submittedName>
        <fullName evidence="2">Starch-binding associating with outer membrane</fullName>
    </submittedName>
</protein>
<dbReference type="Gene3D" id="1.25.40.390">
    <property type="match status" value="1"/>
</dbReference>